<feature type="compositionally biased region" description="Basic residues" evidence="1">
    <location>
        <begin position="123"/>
        <end position="136"/>
    </location>
</feature>
<feature type="compositionally biased region" description="Polar residues" evidence="1">
    <location>
        <begin position="70"/>
        <end position="89"/>
    </location>
</feature>
<feature type="compositionally biased region" description="Basic residues" evidence="1">
    <location>
        <begin position="95"/>
        <end position="106"/>
    </location>
</feature>
<evidence type="ECO:0000313" key="3">
    <source>
        <dbReference type="EMBL" id="GAA0161227.1"/>
    </source>
</evidence>
<dbReference type="PROSITE" id="PS50108">
    <property type="entry name" value="CRIB"/>
    <property type="match status" value="1"/>
</dbReference>
<evidence type="ECO:0000256" key="1">
    <source>
        <dbReference type="SAM" id="MobiDB-lite"/>
    </source>
</evidence>
<evidence type="ECO:0000259" key="2">
    <source>
        <dbReference type="PROSITE" id="PS50108"/>
    </source>
</evidence>
<name>A0AAV3QAU6_LITER</name>
<reference evidence="3 4" key="1">
    <citation type="submission" date="2024-01" db="EMBL/GenBank/DDBJ databases">
        <title>The complete chloroplast genome sequence of Lithospermum erythrorhizon: insights into the phylogenetic relationship among Boraginaceae species and the maternal lineages of purple gromwells.</title>
        <authorList>
            <person name="Okada T."/>
            <person name="Watanabe K."/>
        </authorList>
    </citation>
    <scope>NUCLEOTIDE SEQUENCE [LARGE SCALE GENOMIC DNA]</scope>
</reference>
<dbReference type="PANTHER" id="PTHR46325">
    <property type="entry name" value="CRIB DOMAIN-CONTAINING PROTEIN RIC8"/>
    <property type="match status" value="1"/>
</dbReference>
<evidence type="ECO:0000313" key="4">
    <source>
        <dbReference type="Proteomes" id="UP001454036"/>
    </source>
</evidence>
<proteinExistence type="predicted"/>
<feature type="region of interest" description="Disordered" evidence="1">
    <location>
        <begin position="47"/>
        <end position="143"/>
    </location>
</feature>
<dbReference type="Proteomes" id="UP001454036">
    <property type="component" value="Unassembled WGS sequence"/>
</dbReference>
<sequence>MSCMGMKMKGVFRGFNKRISHIFVEKEREIEIEIGCPRDVQHVGHIGWDGSAGDTDPSWMGEIETGPEFASSSIGRNSAAVSAWPSTQAEEPPASKKHRRKKHKKSSSSSTSSPTHGGDSGSSRRRSKHKKDKAKRKNIEVAS</sequence>
<keyword evidence="4" id="KW-1185">Reference proteome</keyword>
<dbReference type="SMART" id="SM00285">
    <property type="entry name" value="PBD"/>
    <property type="match status" value="1"/>
</dbReference>
<protein>
    <recommendedName>
        <fullName evidence="2">CRIB domain-containing protein</fullName>
    </recommendedName>
</protein>
<gene>
    <name evidence="3" type="ORF">LIER_17589</name>
</gene>
<dbReference type="PANTHER" id="PTHR46325:SF20">
    <property type="entry name" value="CRIB DOMAIN-CONTAINING PROTEIN RIC10"/>
    <property type="match status" value="1"/>
</dbReference>
<dbReference type="Pfam" id="PF00786">
    <property type="entry name" value="PBD"/>
    <property type="match status" value="1"/>
</dbReference>
<dbReference type="InterPro" id="IPR000095">
    <property type="entry name" value="CRIB_dom"/>
</dbReference>
<dbReference type="AlphaFoldDB" id="A0AAV3QAU6"/>
<feature type="domain" description="CRIB" evidence="2">
    <location>
        <begin position="34"/>
        <end position="47"/>
    </location>
</feature>
<organism evidence="3 4">
    <name type="scientific">Lithospermum erythrorhizon</name>
    <name type="common">Purple gromwell</name>
    <name type="synonym">Lithospermum officinale var. erythrorhizon</name>
    <dbReference type="NCBI Taxonomy" id="34254"/>
    <lineage>
        <taxon>Eukaryota</taxon>
        <taxon>Viridiplantae</taxon>
        <taxon>Streptophyta</taxon>
        <taxon>Embryophyta</taxon>
        <taxon>Tracheophyta</taxon>
        <taxon>Spermatophyta</taxon>
        <taxon>Magnoliopsida</taxon>
        <taxon>eudicotyledons</taxon>
        <taxon>Gunneridae</taxon>
        <taxon>Pentapetalae</taxon>
        <taxon>asterids</taxon>
        <taxon>lamiids</taxon>
        <taxon>Boraginales</taxon>
        <taxon>Boraginaceae</taxon>
        <taxon>Boraginoideae</taxon>
        <taxon>Lithospermeae</taxon>
        <taxon>Lithospermum</taxon>
    </lineage>
</organism>
<dbReference type="InterPro" id="IPR036936">
    <property type="entry name" value="CRIB_dom_sf"/>
</dbReference>
<feature type="compositionally biased region" description="Low complexity" evidence="1">
    <location>
        <begin position="107"/>
        <end position="117"/>
    </location>
</feature>
<accession>A0AAV3QAU6</accession>
<dbReference type="Gene3D" id="3.90.810.10">
    <property type="entry name" value="CRIB domain"/>
    <property type="match status" value="1"/>
</dbReference>
<dbReference type="EMBL" id="BAABME010004117">
    <property type="protein sequence ID" value="GAA0161227.1"/>
    <property type="molecule type" value="Genomic_DNA"/>
</dbReference>
<comment type="caution">
    <text evidence="3">The sequence shown here is derived from an EMBL/GenBank/DDBJ whole genome shotgun (WGS) entry which is preliminary data.</text>
</comment>